<dbReference type="NCBIfam" id="NF047421">
    <property type="entry name" value="YfmH_fam"/>
    <property type="match status" value="1"/>
</dbReference>
<dbReference type="InterPro" id="IPR050626">
    <property type="entry name" value="Peptidase_M16"/>
</dbReference>
<dbReference type="Proteomes" id="UP000590460">
    <property type="component" value="Unassembled WGS sequence"/>
</dbReference>
<dbReference type="Pfam" id="PF00675">
    <property type="entry name" value="Peptidase_M16"/>
    <property type="match status" value="1"/>
</dbReference>
<dbReference type="InterPro" id="IPR007863">
    <property type="entry name" value="Peptidase_M16_C"/>
</dbReference>
<dbReference type="SUPFAM" id="SSF63411">
    <property type="entry name" value="LuxS/MPP-like metallohydrolase"/>
    <property type="match status" value="2"/>
</dbReference>
<evidence type="ECO:0000259" key="7">
    <source>
        <dbReference type="Pfam" id="PF05193"/>
    </source>
</evidence>
<dbReference type="Gene3D" id="3.30.830.10">
    <property type="entry name" value="Metalloenzyme, LuxS/M16 peptidase-like"/>
    <property type="match status" value="2"/>
</dbReference>
<dbReference type="GO" id="GO:0046872">
    <property type="term" value="F:metal ion binding"/>
    <property type="evidence" value="ECO:0007669"/>
    <property type="project" value="InterPro"/>
</dbReference>
<dbReference type="AlphaFoldDB" id="A0A846ZHN7"/>
<dbReference type="RefSeq" id="WP_168676248.1">
    <property type="nucleotide sequence ID" value="NZ_BPKV01000004.1"/>
</dbReference>
<evidence type="ECO:0000256" key="5">
    <source>
        <dbReference type="ARBA" id="ARBA00023049"/>
    </source>
</evidence>
<evidence type="ECO:0000256" key="4">
    <source>
        <dbReference type="ARBA" id="ARBA00022833"/>
    </source>
</evidence>
<dbReference type="Pfam" id="PF05193">
    <property type="entry name" value="Peptidase_M16_C"/>
    <property type="match status" value="1"/>
</dbReference>
<evidence type="ECO:0000259" key="6">
    <source>
        <dbReference type="Pfam" id="PF00675"/>
    </source>
</evidence>
<feature type="domain" description="Peptidase M16 C-terminal" evidence="7">
    <location>
        <begin position="181"/>
        <end position="342"/>
    </location>
</feature>
<evidence type="ECO:0000313" key="8">
    <source>
        <dbReference type="EMBL" id="NKZ18193.1"/>
    </source>
</evidence>
<dbReference type="EMBL" id="JAAXPO010000003">
    <property type="protein sequence ID" value="NKZ18193.1"/>
    <property type="molecule type" value="Genomic_DNA"/>
</dbReference>
<keyword evidence="3" id="KW-0378">Hydrolase</keyword>
<keyword evidence="4" id="KW-0862">Zinc</keyword>
<organism evidence="8 9">
    <name type="scientific">Leuconostoc holzapfelii</name>
    <dbReference type="NCBI Taxonomy" id="434464"/>
    <lineage>
        <taxon>Bacteria</taxon>
        <taxon>Bacillati</taxon>
        <taxon>Bacillota</taxon>
        <taxon>Bacilli</taxon>
        <taxon>Lactobacillales</taxon>
        <taxon>Lactobacillaceae</taxon>
        <taxon>Leuconostoc</taxon>
    </lineage>
</organism>
<dbReference type="InterPro" id="IPR011249">
    <property type="entry name" value="Metalloenz_LuxS/M16"/>
</dbReference>
<protein>
    <submittedName>
        <fullName evidence="8">Insulinase family protein</fullName>
    </submittedName>
</protein>
<comment type="caution">
    <text evidence="8">The sequence shown here is derived from an EMBL/GenBank/DDBJ whole genome shotgun (WGS) entry which is preliminary data.</text>
</comment>
<dbReference type="InterPro" id="IPR011765">
    <property type="entry name" value="Pept_M16_N"/>
</dbReference>
<feature type="domain" description="Peptidase M16 N-terminal" evidence="6">
    <location>
        <begin position="62"/>
        <end position="174"/>
    </location>
</feature>
<evidence type="ECO:0000256" key="2">
    <source>
        <dbReference type="ARBA" id="ARBA00022670"/>
    </source>
</evidence>
<evidence type="ECO:0000256" key="1">
    <source>
        <dbReference type="ARBA" id="ARBA00007261"/>
    </source>
</evidence>
<evidence type="ECO:0000313" key="9">
    <source>
        <dbReference type="Proteomes" id="UP000590460"/>
    </source>
</evidence>
<dbReference type="GO" id="GO:0008237">
    <property type="term" value="F:metallopeptidase activity"/>
    <property type="evidence" value="ECO:0007669"/>
    <property type="project" value="UniProtKB-KW"/>
</dbReference>
<evidence type="ECO:0000256" key="3">
    <source>
        <dbReference type="ARBA" id="ARBA00022801"/>
    </source>
</evidence>
<comment type="similarity">
    <text evidence="1">Belongs to the peptidase M16 family.</text>
</comment>
<keyword evidence="5" id="KW-0482">Metalloprotease</keyword>
<keyword evidence="2" id="KW-0645">Protease</keyword>
<reference evidence="8 9" key="1">
    <citation type="submission" date="2020-04" db="EMBL/GenBank/DDBJ databases">
        <title>MicrobeNet Type strains.</title>
        <authorList>
            <person name="Nicholson A.C."/>
        </authorList>
    </citation>
    <scope>NUCLEOTIDE SEQUENCE [LARGE SCALE GENOMIC DNA]</scope>
    <source>
        <strain evidence="8 9">CCUG 54536</strain>
    </source>
</reference>
<proteinExistence type="inferred from homology"/>
<gene>
    <name evidence="8" type="ORF">HF966_03270</name>
</gene>
<accession>A0A846ZHN7</accession>
<dbReference type="PANTHER" id="PTHR43690">
    <property type="entry name" value="NARDILYSIN"/>
    <property type="match status" value="1"/>
</dbReference>
<sequence length="423" mass="47862">MIEKNYHKLKETVYTTTLDNGLTVVMVPKPDYHKTFAVLTTPFGALDRQFQINDETPIDIPSGTAHFLEHKLFEKAHEDAFTRFGELGADANAFTNAYQTSYLFSTAQNLLPALTHLLDFVQTPYFTDQTVAKEQGIIGQEIQMYDDDANWAVYMGLLNLMYPNSPMAEDIAGTKDAIAQITPELLYQIHRAFYQPNQLTLQVVGQFDPDVVRQLIVDNQAAKKIETVQVKRIDQPIPDGKQKEKIENFDVSRPKIALGLRLPDLAVAGPAGTKLTLAADILADILFGEQTDWYQNLYNKGIIDNEFETSFDLMRGYQFVSFFSETTAYDELTAAIQSQIDHYTTILQHSEGMFESLRRATLGEGIQRLNALESIALRGDDVLFGTNLFDKVMLLQELTYSDILNSAEKIYQHATLQRFVLKK</sequence>
<dbReference type="PANTHER" id="PTHR43690:SF17">
    <property type="entry name" value="PROTEIN YHJJ"/>
    <property type="match status" value="1"/>
</dbReference>
<dbReference type="GO" id="GO:0006508">
    <property type="term" value="P:proteolysis"/>
    <property type="evidence" value="ECO:0007669"/>
    <property type="project" value="UniProtKB-KW"/>
</dbReference>
<name>A0A846ZHN7_9LACO</name>